<keyword evidence="3 6" id="KW-1133">Transmembrane helix</keyword>
<proteinExistence type="predicted"/>
<dbReference type="EMBL" id="UYRR01005477">
    <property type="protein sequence ID" value="VDK21820.1"/>
    <property type="molecule type" value="Genomic_DNA"/>
</dbReference>
<evidence type="ECO:0000256" key="5">
    <source>
        <dbReference type="SAM" id="MobiDB-lite"/>
    </source>
</evidence>
<evidence type="ECO:0000256" key="3">
    <source>
        <dbReference type="ARBA" id="ARBA00022989"/>
    </source>
</evidence>
<gene>
    <name evidence="7" type="ORF">ASIM_LOCUS3500</name>
</gene>
<evidence type="ECO:0000313" key="8">
    <source>
        <dbReference type="Proteomes" id="UP000267096"/>
    </source>
</evidence>
<reference evidence="7 8" key="2">
    <citation type="submission" date="2018-11" db="EMBL/GenBank/DDBJ databases">
        <authorList>
            <consortium name="Pathogen Informatics"/>
        </authorList>
    </citation>
    <scope>NUCLEOTIDE SEQUENCE [LARGE SCALE GENOMIC DNA]</scope>
</reference>
<sequence>MSQGYELKSRLAKIERCWPYFIGFGTPLTLLTTTSTNFIVNGCLFGMFFPFFIISSYLADIKNIRSERYASEVPSVHIFWPSLIVTNRISKYISDMASLKCRRSLVASSSSTSKHTPQKRSTSTQPDTPHRHVSKSAVAVQRAPAGYDSVSALSSRTRTLSSGISK</sequence>
<comment type="subcellular location">
    <subcellularLocation>
        <location evidence="1">Membrane</location>
        <topology evidence="1">Multi-pass membrane protein</topology>
    </subcellularLocation>
</comment>
<keyword evidence="4 6" id="KW-0472">Membrane</keyword>
<accession>A0A0M3J7W7</accession>
<dbReference type="OrthoDB" id="266518at2759"/>
<reference evidence="9" key="1">
    <citation type="submission" date="2017-02" db="UniProtKB">
        <authorList>
            <consortium name="WormBaseParasite"/>
        </authorList>
    </citation>
    <scope>IDENTIFICATION</scope>
</reference>
<evidence type="ECO:0000256" key="4">
    <source>
        <dbReference type="ARBA" id="ARBA00023136"/>
    </source>
</evidence>
<feature type="transmembrane region" description="Helical" evidence="6">
    <location>
        <begin position="38"/>
        <end position="59"/>
    </location>
</feature>
<keyword evidence="8" id="KW-1185">Reference proteome</keyword>
<dbReference type="PANTHER" id="PTHR21389">
    <property type="entry name" value="P53 INDUCED PROTEIN"/>
    <property type="match status" value="1"/>
</dbReference>
<evidence type="ECO:0000256" key="1">
    <source>
        <dbReference type="ARBA" id="ARBA00004141"/>
    </source>
</evidence>
<evidence type="ECO:0000256" key="6">
    <source>
        <dbReference type="SAM" id="Phobius"/>
    </source>
</evidence>
<dbReference type="AlphaFoldDB" id="A0A0M3J7W7"/>
<dbReference type="WBParaSite" id="ASIM_0000366501-mRNA-1">
    <property type="protein sequence ID" value="ASIM_0000366501-mRNA-1"/>
    <property type="gene ID" value="ASIM_0000366501"/>
</dbReference>
<organism evidence="9">
    <name type="scientific">Anisakis simplex</name>
    <name type="common">Herring worm</name>
    <dbReference type="NCBI Taxonomy" id="6269"/>
    <lineage>
        <taxon>Eukaryota</taxon>
        <taxon>Metazoa</taxon>
        <taxon>Ecdysozoa</taxon>
        <taxon>Nematoda</taxon>
        <taxon>Chromadorea</taxon>
        <taxon>Rhabditida</taxon>
        <taxon>Spirurina</taxon>
        <taxon>Ascaridomorpha</taxon>
        <taxon>Ascaridoidea</taxon>
        <taxon>Anisakidae</taxon>
        <taxon>Anisakis</taxon>
        <taxon>Anisakis simplex complex</taxon>
    </lineage>
</organism>
<dbReference type="Proteomes" id="UP000267096">
    <property type="component" value="Unassembled WGS sequence"/>
</dbReference>
<name>A0A0M3J7W7_ANISI</name>
<dbReference type="PANTHER" id="PTHR21389:SF0">
    <property type="entry name" value="ETOPOSIDE-INDUCED PROTEIN 2.4 HOMOLOG"/>
    <property type="match status" value="1"/>
</dbReference>
<protein>
    <submittedName>
        <fullName evidence="9">Ectopic P granules protein 4 (inferred by orthology to a C. elegans protein)</fullName>
    </submittedName>
</protein>
<evidence type="ECO:0000256" key="2">
    <source>
        <dbReference type="ARBA" id="ARBA00022692"/>
    </source>
</evidence>
<evidence type="ECO:0000313" key="9">
    <source>
        <dbReference type="WBParaSite" id="ASIM_0000366501-mRNA-1"/>
    </source>
</evidence>
<keyword evidence="2 6" id="KW-0812">Transmembrane</keyword>
<dbReference type="GO" id="GO:0016236">
    <property type="term" value="P:macroautophagy"/>
    <property type="evidence" value="ECO:0007669"/>
    <property type="project" value="TreeGrafter"/>
</dbReference>
<dbReference type="GO" id="GO:0005783">
    <property type="term" value="C:endoplasmic reticulum"/>
    <property type="evidence" value="ECO:0007669"/>
    <property type="project" value="TreeGrafter"/>
</dbReference>
<dbReference type="GO" id="GO:0016020">
    <property type="term" value="C:membrane"/>
    <property type="evidence" value="ECO:0007669"/>
    <property type="project" value="UniProtKB-SubCell"/>
</dbReference>
<evidence type="ECO:0000313" key="7">
    <source>
        <dbReference type="EMBL" id="VDK21820.1"/>
    </source>
</evidence>
<feature type="region of interest" description="Disordered" evidence="5">
    <location>
        <begin position="108"/>
        <end position="142"/>
    </location>
</feature>